<sequence>MFAALVPRSVATRAAAPLARGHQAQRRSFINWMTNYPDKVMEIKKVQMAGGTCQGDMNPTWLKQPGDTATLAVGALLVGYGAISCAVGFYRLATGKGKKE</sequence>
<proteinExistence type="predicted"/>
<feature type="transmembrane region" description="Helical" evidence="1">
    <location>
        <begin position="69"/>
        <end position="90"/>
    </location>
</feature>
<name>A0ABD3RZ08_9STRA</name>
<dbReference type="AlphaFoldDB" id="A0ABD3RZ08"/>
<dbReference type="Proteomes" id="UP001530377">
    <property type="component" value="Unassembled WGS sequence"/>
</dbReference>
<evidence type="ECO:0000313" key="2">
    <source>
        <dbReference type="EMBL" id="KAL3817455.1"/>
    </source>
</evidence>
<gene>
    <name evidence="2" type="ORF">ACHAXA_001462</name>
</gene>
<keyword evidence="1" id="KW-1133">Transmembrane helix</keyword>
<keyword evidence="1" id="KW-0812">Transmembrane</keyword>
<comment type="caution">
    <text evidence="2">The sequence shown here is derived from an EMBL/GenBank/DDBJ whole genome shotgun (WGS) entry which is preliminary data.</text>
</comment>
<keyword evidence="1" id="KW-0472">Membrane</keyword>
<accession>A0ABD3RZ08</accession>
<evidence type="ECO:0000313" key="3">
    <source>
        <dbReference type="Proteomes" id="UP001530377"/>
    </source>
</evidence>
<reference evidence="2 3" key="1">
    <citation type="submission" date="2024-10" db="EMBL/GenBank/DDBJ databases">
        <title>Updated reference genomes for cyclostephanoid diatoms.</title>
        <authorList>
            <person name="Roberts W.R."/>
            <person name="Alverson A.J."/>
        </authorList>
    </citation>
    <scope>NUCLEOTIDE SEQUENCE [LARGE SCALE GENOMIC DNA]</scope>
    <source>
        <strain evidence="2 3">AJA228-03</strain>
    </source>
</reference>
<keyword evidence="3" id="KW-1185">Reference proteome</keyword>
<organism evidence="2 3">
    <name type="scientific">Cyclostephanos tholiformis</name>
    <dbReference type="NCBI Taxonomy" id="382380"/>
    <lineage>
        <taxon>Eukaryota</taxon>
        <taxon>Sar</taxon>
        <taxon>Stramenopiles</taxon>
        <taxon>Ochrophyta</taxon>
        <taxon>Bacillariophyta</taxon>
        <taxon>Coscinodiscophyceae</taxon>
        <taxon>Thalassiosirophycidae</taxon>
        <taxon>Stephanodiscales</taxon>
        <taxon>Stephanodiscaceae</taxon>
        <taxon>Cyclostephanos</taxon>
    </lineage>
</organism>
<evidence type="ECO:0000256" key="1">
    <source>
        <dbReference type="SAM" id="Phobius"/>
    </source>
</evidence>
<protein>
    <submittedName>
        <fullName evidence="2">Uncharacterized protein</fullName>
    </submittedName>
</protein>
<dbReference type="EMBL" id="JALLPB020000103">
    <property type="protein sequence ID" value="KAL3817455.1"/>
    <property type="molecule type" value="Genomic_DNA"/>
</dbReference>